<gene>
    <name evidence="3" type="ORF">IAA96_01170</name>
</gene>
<evidence type="ECO:0000259" key="2">
    <source>
        <dbReference type="Pfam" id="PF02591"/>
    </source>
</evidence>
<reference evidence="3" key="2">
    <citation type="journal article" date="2021" name="PeerJ">
        <title>Extensive microbial diversity within the chicken gut microbiome revealed by metagenomics and culture.</title>
        <authorList>
            <person name="Gilroy R."/>
            <person name="Ravi A."/>
            <person name="Getino M."/>
            <person name="Pursley I."/>
            <person name="Horton D.L."/>
            <person name="Alikhan N.F."/>
            <person name="Baker D."/>
            <person name="Gharbi K."/>
            <person name="Hall N."/>
            <person name="Watson M."/>
            <person name="Adriaenssens E.M."/>
            <person name="Foster-Nyarko E."/>
            <person name="Jarju S."/>
            <person name="Secka A."/>
            <person name="Antonio M."/>
            <person name="Oren A."/>
            <person name="Chaudhuri R.R."/>
            <person name="La Ragione R."/>
            <person name="Hildebrand F."/>
            <person name="Pallen M.J."/>
        </authorList>
    </citation>
    <scope>NUCLEOTIDE SEQUENCE</scope>
    <source>
        <strain evidence="3">B3-4054</strain>
    </source>
</reference>
<feature type="compositionally biased region" description="Basic and acidic residues" evidence="1">
    <location>
        <begin position="130"/>
        <end position="145"/>
    </location>
</feature>
<comment type="caution">
    <text evidence="3">The sequence shown here is derived from an EMBL/GenBank/DDBJ whole genome shotgun (WGS) entry which is preliminary data.</text>
</comment>
<feature type="region of interest" description="Disordered" evidence="1">
    <location>
        <begin position="246"/>
        <end position="283"/>
    </location>
</feature>
<feature type="compositionally biased region" description="Acidic residues" evidence="1">
    <location>
        <begin position="255"/>
        <end position="274"/>
    </location>
</feature>
<reference evidence="3" key="1">
    <citation type="submission" date="2020-10" db="EMBL/GenBank/DDBJ databases">
        <authorList>
            <person name="Gilroy R."/>
        </authorList>
    </citation>
    <scope>NUCLEOTIDE SEQUENCE</scope>
    <source>
        <strain evidence="3">B3-4054</strain>
    </source>
</reference>
<dbReference type="Pfam" id="PF02591">
    <property type="entry name" value="Zn_ribbon_9"/>
    <property type="match status" value="1"/>
</dbReference>
<evidence type="ECO:0000313" key="3">
    <source>
        <dbReference type="EMBL" id="MBO8449697.1"/>
    </source>
</evidence>
<dbReference type="PANTHER" id="PTHR39082">
    <property type="entry name" value="PHOSPHOLIPASE C-BETA-2-RELATED"/>
    <property type="match status" value="1"/>
</dbReference>
<sequence length="283" mass="32537">MVMTEVLDKLKELQDILAEKNVVEAKIKESPSVLSSQEELLARMKREYIEKDNRCQKCKQDITHLQAELFEAESARERAEKAMDTITTQREYEALDKEIKDAQEKEQTVRKEIQKLDRQYQGLDEELKGDEEQIKSQESELEQRKASLEEEIAKYNEELEELKKAEENVSPGIDPETKFKLERIIKSKQGVGVVAINGNVCTGCHMILPAQFANDVRTGEGIQYCPYCSRILYYVESADGENSFFDNEDAGSLADLDDFSDDEEIDDEMDDEIDGEKMSDYED</sequence>
<dbReference type="PANTHER" id="PTHR39082:SF1">
    <property type="entry name" value="SCAVENGER RECEPTOR CLASS A MEMBER 3"/>
    <property type="match status" value="1"/>
</dbReference>
<organism evidence="3 4">
    <name type="scientific">Candidatus Avitreponema avistercoris</name>
    <dbReference type="NCBI Taxonomy" id="2840705"/>
    <lineage>
        <taxon>Bacteria</taxon>
        <taxon>Pseudomonadati</taxon>
        <taxon>Spirochaetota</taxon>
        <taxon>Spirochaetia</taxon>
        <taxon>Spirochaetales</taxon>
        <taxon>Candidatus Avitreponema</taxon>
    </lineage>
</organism>
<dbReference type="EMBL" id="JADIMS010000017">
    <property type="protein sequence ID" value="MBO8449697.1"/>
    <property type="molecule type" value="Genomic_DNA"/>
</dbReference>
<protein>
    <submittedName>
        <fullName evidence="3">Zinc ribbon domain-containing protein</fullName>
    </submittedName>
</protein>
<dbReference type="AlphaFoldDB" id="A0A9D9EKU8"/>
<accession>A0A9D9EKU8</accession>
<name>A0A9D9EKU8_9SPIR</name>
<dbReference type="Gene3D" id="1.10.287.1490">
    <property type="match status" value="1"/>
</dbReference>
<dbReference type="Proteomes" id="UP000823616">
    <property type="component" value="Unassembled WGS sequence"/>
</dbReference>
<dbReference type="InterPro" id="IPR003743">
    <property type="entry name" value="Zf-RING_7"/>
</dbReference>
<dbReference type="InterPro" id="IPR052376">
    <property type="entry name" value="Oxidative_Scav/Glycosyltrans"/>
</dbReference>
<evidence type="ECO:0000313" key="4">
    <source>
        <dbReference type="Proteomes" id="UP000823616"/>
    </source>
</evidence>
<feature type="region of interest" description="Disordered" evidence="1">
    <location>
        <begin position="124"/>
        <end position="145"/>
    </location>
</feature>
<proteinExistence type="predicted"/>
<evidence type="ECO:0000256" key="1">
    <source>
        <dbReference type="SAM" id="MobiDB-lite"/>
    </source>
</evidence>
<feature type="domain" description="C4-type zinc ribbon" evidence="2">
    <location>
        <begin position="200"/>
        <end position="232"/>
    </location>
</feature>